<protein>
    <submittedName>
        <fullName evidence="2">Uncharacterized protein</fullName>
    </submittedName>
</protein>
<feature type="transmembrane region" description="Helical" evidence="1">
    <location>
        <begin position="102"/>
        <end position="121"/>
    </location>
</feature>
<feature type="transmembrane region" description="Helical" evidence="1">
    <location>
        <begin position="46"/>
        <end position="66"/>
    </location>
</feature>
<evidence type="ECO:0000313" key="3">
    <source>
        <dbReference type="Proteomes" id="UP000053352"/>
    </source>
</evidence>
<feature type="transmembrane region" description="Helical" evidence="1">
    <location>
        <begin position="142"/>
        <end position="160"/>
    </location>
</feature>
<feature type="transmembrane region" description="Helical" evidence="1">
    <location>
        <begin position="21"/>
        <end position="40"/>
    </location>
</feature>
<keyword evidence="1" id="KW-0472">Membrane</keyword>
<dbReference type="Proteomes" id="UP000053352">
    <property type="component" value="Unassembled WGS sequence"/>
</dbReference>
<feature type="transmembrane region" description="Helical" evidence="1">
    <location>
        <begin position="78"/>
        <end position="96"/>
    </location>
</feature>
<comment type="caution">
    <text evidence="2">The sequence shown here is derived from an EMBL/GenBank/DDBJ whole genome shotgun (WGS) entry which is preliminary data.</text>
</comment>
<dbReference type="AlphaFoldDB" id="A0A0V8RTZ9"/>
<dbReference type="EMBL" id="LNTB01000001">
    <property type="protein sequence ID" value="KSW11536.1"/>
    <property type="molecule type" value="Genomic_DNA"/>
</dbReference>
<name>A0A0V8RTZ9_PYROC</name>
<gene>
    <name evidence="2" type="ORF">CF15_01470</name>
</gene>
<sequence length="192" mass="18659">MAVGKGVEGSRGARGRGQGPAFGLRDAGLIGVVGAAGLVAGAAGNALTGSAMGAATVGWLFTSLAGDSLAHRLGRRRVFHLLVVSGIVWVAAMGFLRAAAGGQGAAAAAAAAALAATAGLLRSKVAGASGEIVGVFASIARWAWVFTAVAGPALLLAYGLSPSRVLLEEAALALSVGPLAEELFWAAAGRSG</sequence>
<accession>A0A0V8RTZ9</accession>
<keyword evidence="1" id="KW-1133">Transmembrane helix</keyword>
<reference evidence="2 3" key="1">
    <citation type="submission" date="2015-11" db="EMBL/GenBank/DDBJ databases">
        <title>Genome sequence of Pyrodictium occultum PL-19, a marine hyperthermophilic archaeon isolated from Volcano, Italy.</title>
        <authorList>
            <person name="Utturkar S."/>
            <person name="Huber H."/>
            <person name="Leptihn S."/>
            <person name="Brown S."/>
            <person name="Stetter K.O."/>
            <person name="Podar M."/>
        </authorList>
    </citation>
    <scope>NUCLEOTIDE SEQUENCE [LARGE SCALE GENOMIC DNA]</scope>
    <source>
        <strain evidence="2 3">PL-19</strain>
    </source>
</reference>
<keyword evidence="3" id="KW-1185">Reference proteome</keyword>
<evidence type="ECO:0000313" key="2">
    <source>
        <dbReference type="EMBL" id="KSW11536.1"/>
    </source>
</evidence>
<dbReference type="STRING" id="2309.CF15_01470"/>
<keyword evidence="1" id="KW-0812">Transmembrane</keyword>
<evidence type="ECO:0000256" key="1">
    <source>
        <dbReference type="SAM" id="Phobius"/>
    </source>
</evidence>
<dbReference type="RefSeq" id="WP_058370212.1">
    <property type="nucleotide sequence ID" value="NZ_LNTB01000001.1"/>
</dbReference>
<organism evidence="2 3">
    <name type="scientific">Pyrodictium occultum</name>
    <dbReference type="NCBI Taxonomy" id="2309"/>
    <lineage>
        <taxon>Archaea</taxon>
        <taxon>Thermoproteota</taxon>
        <taxon>Thermoprotei</taxon>
        <taxon>Desulfurococcales</taxon>
        <taxon>Pyrodictiaceae</taxon>
        <taxon>Pyrodictium</taxon>
    </lineage>
</organism>
<proteinExistence type="predicted"/>